<comment type="caution">
    <text evidence="2">The sequence shown here is derived from an EMBL/GenBank/DDBJ whole genome shotgun (WGS) entry which is preliminary data.</text>
</comment>
<protein>
    <submittedName>
        <fullName evidence="2">Uncharacterized protein</fullName>
    </submittedName>
</protein>
<feature type="non-terminal residue" evidence="2">
    <location>
        <position position="1"/>
    </location>
</feature>
<sequence length="196" mass="22113">RLQPSRSNQQNFDNSSQRSRSLATSRYKKIKTVECHPYKKSTEGLNQRPCNLNFAENKQEIFVMKHKDSCTNVAVILSTPDKSNFEHNNIAGPSTAAGEQKISFQSLKEKTQFKEITARHLVTSSIANVSTSFTTANNIENKEISTPSEGRVLVEKNILSSVKMKRNFKPIFMAKANGTQNIYDKFADAHELEDIL</sequence>
<evidence type="ECO:0000313" key="3">
    <source>
        <dbReference type="Proteomes" id="UP001497623"/>
    </source>
</evidence>
<dbReference type="AlphaFoldDB" id="A0AAV2RWJ8"/>
<organism evidence="2 3">
    <name type="scientific">Meganyctiphanes norvegica</name>
    <name type="common">Northern krill</name>
    <name type="synonym">Thysanopoda norvegica</name>
    <dbReference type="NCBI Taxonomy" id="48144"/>
    <lineage>
        <taxon>Eukaryota</taxon>
        <taxon>Metazoa</taxon>
        <taxon>Ecdysozoa</taxon>
        <taxon>Arthropoda</taxon>
        <taxon>Crustacea</taxon>
        <taxon>Multicrustacea</taxon>
        <taxon>Malacostraca</taxon>
        <taxon>Eumalacostraca</taxon>
        <taxon>Eucarida</taxon>
        <taxon>Euphausiacea</taxon>
        <taxon>Euphausiidae</taxon>
        <taxon>Meganyctiphanes</taxon>
    </lineage>
</organism>
<reference evidence="2 3" key="1">
    <citation type="submission" date="2024-05" db="EMBL/GenBank/DDBJ databases">
        <authorList>
            <person name="Wallberg A."/>
        </authorList>
    </citation>
    <scope>NUCLEOTIDE SEQUENCE [LARGE SCALE GENOMIC DNA]</scope>
</reference>
<name>A0AAV2RWJ8_MEGNR</name>
<dbReference type="Proteomes" id="UP001497623">
    <property type="component" value="Unassembled WGS sequence"/>
</dbReference>
<dbReference type="EMBL" id="CAXKWB010034191">
    <property type="protein sequence ID" value="CAL4144206.1"/>
    <property type="molecule type" value="Genomic_DNA"/>
</dbReference>
<evidence type="ECO:0000313" key="2">
    <source>
        <dbReference type="EMBL" id="CAL4144206.1"/>
    </source>
</evidence>
<keyword evidence="3" id="KW-1185">Reference proteome</keyword>
<accession>A0AAV2RWJ8</accession>
<proteinExistence type="predicted"/>
<feature type="region of interest" description="Disordered" evidence="1">
    <location>
        <begin position="1"/>
        <end position="24"/>
    </location>
</feature>
<evidence type="ECO:0000256" key="1">
    <source>
        <dbReference type="SAM" id="MobiDB-lite"/>
    </source>
</evidence>
<gene>
    <name evidence="2" type="ORF">MNOR_LOCUS29472</name>
</gene>